<name>A0A4R0N5V5_9SPHI</name>
<dbReference type="RefSeq" id="WP_131609946.1">
    <property type="nucleotide sequence ID" value="NZ_SJSM01000009.1"/>
</dbReference>
<feature type="chain" id="PRO_5020306126" description="PBCV-specific basic adaptor domain-containing protein" evidence="1">
    <location>
        <begin position="25"/>
        <end position="115"/>
    </location>
</feature>
<evidence type="ECO:0000313" key="3">
    <source>
        <dbReference type="Proteomes" id="UP000291117"/>
    </source>
</evidence>
<organism evidence="2 3">
    <name type="scientific">Pedobacter hiemivivus</name>
    <dbReference type="NCBI Taxonomy" id="2530454"/>
    <lineage>
        <taxon>Bacteria</taxon>
        <taxon>Pseudomonadati</taxon>
        <taxon>Bacteroidota</taxon>
        <taxon>Sphingobacteriia</taxon>
        <taxon>Sphingobacteriales</taxon>
        <taxon>Sphingobacteriaceae</taxon>
        <taxon>Pedobacter</taxon>
    </lineage>
</organism>
<keyword evidence="3" id="KW-1185">Reference proteome</keyword>
<dbReference type="EMBL" id="SJSM01000009">
    <property type="protein sequence ID" value="TCC95399.1"/>
    <property type="molecule type" value="Genomic_DNA"/>
</dbReference>
<accession>A0A4R0N5V5</accession>
<evidence type="ECO:0000256" key="1">
    <source>
        <dbReference type="SAM" id="SignalP"/>
    </source>
</evidence>
<feature type="signal peptide" evidence="1">
    <location>
        <begin position="1"/>
        <end position="24"/>
    </location>
</feature>
<gene>
    <name evidence="2" type="ORF">EZ444_14795</name>
</gene>
<reference evidence="2 3" key="1">
    <citation type="submission" date="2019-02" db="EMBL/GenBank/DDBJ databases">
        <title>Pedobacter sp. RP-3-8 sp. nov., isolated from Arctic soil.</title>
        <authorList>
            <person name="Dahal R.H."/>
        </authorList>
    </citation>
    <scope>NUCLEOTIDE SEQUENCE [LARGE SCALE GENOMIC DNA]</scope>
    <source>
        <strain evidence="2 3">RP-3-8</strain>
    </source>
</reference>
<proteinExistence type="predicted"/>
<evidence type="ECO:0000313" key="2">
    <source>
        <dbReference type="EMBL" id="TCC95399.1"/>
    </source>
</evidence>
<dbReference type="OrthoDB" id="674866at2"/>
<dbReference type="AlphaFoldDB" id="A0A4R0N5V5"/>
<evidence type="ECO:0008006" key="4">
    <source>
        <dbReference type="Google" id="ProtNLM"/>
    </source>
</evidence>
<protein>
    <recommendedName>
        <fullName evidence="4">PBCV-specific basic adaptor domain-containing protein</fullName>
    </recommendedName>
</protein>
<comment type="caution">
    <text evidence="2">The sequence shown here is derived from an EMBL/GenBank/DDBJ whole genome shotgun (WGS) entry which is preliminary data.</text>
</comment>
<sequence>MKKKYLVGLLTIALCTTLVFSANAQDKKKETGVGKAVDKTGKAIGKTATTVGNKTAEVAVKGASKVADKVYKGKMAPDGTDVYIDGKNRKYYINKKGGKVYLKASQIRNRPEHKM</sequence>
<keyword evidence="1" id="KW-0732">Signal</keyword>
<dbReference type="Proteomes" id="UP000291117">
    <property type="component" value="Unassembled WGS sequence"/>
</dbReference>